<comment type="caution">
    <text evidence="2">The sequence shown here is derived from an EMBL/GenBank/DDBJ whole genome shotgun (WGS) entry which is preliminary data.</text>
</comment>
<evidence type="ECO:0000313" key="3">
    <source>
        <dbReference type="Proteomes" id="UP000193689"/>
    </source>
</evidence>
<evidence type="ECO:0000313" key="2">
    <source>
        <dbReference type="EMBL" id="ORY61252.1"/>
    </source>
</evidence>
<dbReference type="InParanoid" id="A0A1Y2DPN7"/>
<proteinExistence type="predicted"/>
<dbReference type="AlphaFoldDB" id="A0A1Y2DPN7"/>
<evidence type="ECO:0000256" key="1">
    <source>
        <dbReference type="SAM" id="MobiDB-lite"/>
    </source>
</evidence>
<sequence length="289" mass="31620">MDYRPIRPNRQTGTNTPAGGHDSSTLVNLQDYKRLSKSSRYEPSCGGTLKHKGDRLIHRKSQETDRVSGRELLEEAKLVVSEKEGSEYAEILVAQAKTTLKAAISKWQREYRSPISDSIAGTNYRTSYRRFFNKNEQFASSTQLTIARSDVGPAATWTASGCAVHGSGFSPAAQGVSVDQSQSIGEDPRFDSFNAVFMQQASADTQYVSQISYPDCTNDSVYRSVYSFGNLPMLDASHNLLGIAAPELPAAHMEVGGSGPNPDDNNSQNACPHISEEFQFFSPQGFGQL</sequence>
<organism evidence="2 3">
    <name type="scientific">Pseudomassariella vexata</name>
    <dbReference type="NCBI Taxonomy" id="1141098"/>
    <lineage>
        <taxon>Eukaryota</taxon>
        <taxon>Fungi</taxon>
        <taxon>Dikarya</taxon>
        <taxon>Ascomycota</taxon>
        <taxon>Pezizomycotina</taxon>
        <taxon>Sordariomycetes</taxon>
        <taxon>Xylariomycetidae</taxon>
        <taxon>Amphisphaeriales</taxon>
        <taxon>Pseudomassariaceae</taxon>
        <taxon>Pseudomassariella</taxon>
    </lineage>
</organism>
<dbReference type="Proteomes" id="UP000193689">
    <property type="component" value="Unassembled WGS sequence"/>
</dbReference>
<dbReference type="GeneID" id="63780932"/>
<keyword evidence="3" id="KW-1185">Reference proteome</keyword>
<name>A0A1Y2DPN7_9PEZI</name>
<feature type="compositionally biased region" description="Polar residues" evidence="1">
    <location>
        <begin position="9"/>
        <end position="25"/>
    </location>
</feature>
<dbReference type="RefSeq" id="XP_040713329.1">
    <property type="nucleotide sequence ID" value="XM_040864720.1"/>
</dbReference>
<feature type="region of interest" description="Disordered" evidence="1">
    <location>
        <begin position="1"/>
        <end position="25"/>
    </location>
</feature>
<gene>
    <name evidence="2" type="ORF">BCR38DRAFT_494324</name>
</gene>
<protein>
    <submittedName>
        <fullName evidence="2">Uncharacterized protein</fullName>
    </submittedName>
</protein>
<reference evidence="2 3" key="1">
    <citation type="submission" date="2016-07" db="EMBL/GenBank/DDBJ databases">
        <title>Pervasive Adenine N6-methylation of Active Genes in Fungi.</title>
        <authorList>
            <consortium name="DOE Joint Genome Institute"/>
            <person name="Mondo S.J."/>
            <person name="Dannebaum R.O."/>
            <person name="Kuo R.C."/>
            <person name="Labutti K."/>
            <person name="Haridas S."/>
            <person name="Kuo A."/>
            <person name="Salamov A."/>
            <person name="Ahrendt S.R."/>
            <person name="Lipzen A."/>
            <person name="Sullivan W."/>
            <person name="Andreopoulos W.B."/>
            <person name="Clum A."/>
            <person name="Lindquist E."/>
            <person name="Daum C."/>
            <person name="Ramamoorthy G.K."/>
            <person name="Gryganskyi A."/>
            <person name="Culley D."/>
            <person name="Magnuson J.K."/>
            <person name="James T.Y."/>
            <person name="O'Malley M.A."/>
            <person name="Stajich J.E."/>
            <person name="Spatafora J.W."/>
            <person name="Visel A."/>
            <person name="Grigoriev I.V."/>
        </authorList>
    </citation>
    <scope>NUCLEOTIDE SEQUENCE [LARGE SCALE GENOMIC DNA]</scope>
    <source>
        <strain evidence="2 3">CBS 129021</strain>
    </source>
</reference>
<dbReference type="EMBL" id="MCFJ01000010">
    <property type="protein sequence ID" value="ORY61252.1"/>
    <property type="molecule type" value="Genomic_DNA"/>
</dbReference>
<accession>A0A1Y2DPN7</accession>